<name>A0A8A3P9R2_9HELO</name>
<accession>A0A8A3P9R2</accession>
<dbReference type="AlphaFoldDB" id="A0A8A3P9R2"/>
<sequence>MDPHGQEPGPEPQLSGNFAFDGSGADLKMKIPQADILRVLGGVLPATPDDLDLTWGMVYHALFRDKLPGPLCTAARSAQGFVAAALCSLVKDGPDRGTVPSPRLASRWTKRQQERCHPLTPSRPGLQAGFWLVRAGTGRSTFNQPPILLLQHITSMYAVRWSGAPGEKQ</sequence>
<dbReference type="EMBL" id="CP063406">
    <property type="protein sequence ID" value="QSZ31189.1"/>
    <property type="molecule type" value="Genomic_DNA"/>
</dbReference>
<dbReference type="Proteomes" id="UP000672032">
    <property type="component" value="Chromosome 2"/>
</dbReference>
<reference evidence="1" key="1">
    <citation type="submission" date="2020-10" db="EMBL/GenBank/DDBJ databases">
        <title>Genome Sequence of Monilinia vaccinii-corymbosi Sheds Light on Mummy Berry Disease Infection of Blueberry and Mating Type.</title>
        <authorList>
            <person name="Yow A.G."/>
            <person name="Zhang Y."/>
            <person name="Bansal K."/>
            <person name="Eacker S.M."/>
            <person name="Sullivan S."/>
            <person name="Liachko I."/>
            <person name="Cubeta M.A."/>
            <person name="Rollins J.A."/>
            <person name="Ashrafi H."/>
        </authorList>
    </citation>
    <scope>NUCLEOTIDE SEQUENCE</scope>
    <source>
        <strain evidence="1">RL-1</strain>
    </source>
</reference>
<gene>
    <name evidence="1" type="ORF">DSL72_000752</name>
</gene>
<protein>
    <submittedName>
        <fullName evidence="1">Uncharacterized protein</fullName>
    </submittedName>
</protein>
<evidence type="ECO:0000313" key="2">
    <source>
        <dbReference type="Proteomes" id="UP000672032"/>
    </source>
</evidence>
<proteinExistence type="predicted"/>
<evidence type="ECO:0000313" key="1">
    <source>
        <dbReference type="EMBL" id="QSZ31189.1"/>
    </source>
</evidence>
<organism evidence="1 2">
    <name type="scientific">Monilinia vaccinii-corymbosi</name>
    <dbReference type="NCBI Taxonomy" id="61207"/>
    <lineage>
        <taxon>Eukaryota</taxon>
        <taxon>Fungi</taxon>
        <taxon>Dikarya</taxon>
        <taxon>Ascomycota</taxon>
        <taxon>Pezizomycotina</taxon>
        <taxon>Leotiomycetes</taxon>
        <taxon>Helotiales</taxon>
        <taxon>Sclerotiniaceae</taxon>
        <taxon>Monilinia</taxon>
    </lineage>
</organism>
<keyword evidence="2" id="KW-1185">Reference proteome</keyword>
<dbReference type="OrthoDB" id="3438346at2759"/>